<dbReference type="RefSeq" id="WP_170035380.1">
    <property type="nucleotide sequence ID" value="NZ_JABDTL010000001.1"/>
</dbReference>
<evidence type="ECO:0000313" key="2">
    <source>
        <dbReference type="Proteomes" id="UP000582837"/>
    </source>
</evidence>
<organism evidence="1 2">
    <name type="scientific">Longimicrobium terrae</name>
    <dbReference type="NCBI Taxonomy" id="1639882"/>
    <lineage>
        <taxon>Bacteria</taxon>
        <taxon>Pseudomonadati</taxon>
        <taxon>Gemmatimonadota</taxon>
        <taxon>Longimicrobiia</taxon>
        <taxon>Longimicrobiales</taxon>
        <taxon>Longimicrobiaceae</taxon>
        <taxon>Longimicrobium</taxon>
    </lineage>
</organism>
<proteinExistence type="predicted"/>
<dbReference type="SUPFAM" id="SSF82602">
    <property type="entry name" value="Nuclease A inhibitor (NuiA)"/>
    <property type="match status" value="1"/>
</dbReference>
<reference evidence="1 2" key="1">
    <citation type="submission" date="2020-08" db="EMBL/GenBank/DDBJ databases">
        <title>Genomic Encyclopedia of Type Strains, Phase IV (KMG-IV): sequencing the most valuable type-strain genomes for metagenomic binning, comparative biology and taxonomic classification.</title>
        <authorList>
            <person name="Goeker M."/>
        </authorList>
    </citation>
    <scope>NUCLEOTIDE SEQUENCE [LARGE SCALE GENOMIC DNA]</scope>
    <source>
        <strain evidence="1 2">DSM 29007</strain>
    </source>
</reference>
<dbReference type="Gene3D" id="3.40.1460.10">
    <property type="entry name" value="Nuclease A inhibitor-like"/>
    <property type="match status" value="1"/>
</dbReference>
<dbReference type="InterPro" id="IPR036587">
    <property type="entry name" value="NucleaseA_inhib-like_sf"/>
</dbReference>
<name>A0A841H1R2_9BACT</name>
<dbReference type="AlphaFoldDB" id="A0A841H1R2"/>
<accession>A0A841H1R2</accession>
<dbReference type="InterPro" id="IPR012489">
    <property type="entry name" value="NucleaseA_inhib-like"/>
</dbReference>
<comment type="caution">
    <text evidence="1">The sequence shown here is derived from an EMBL/GenBank/DDBJ whole genome shotgun (WGS) entry which is preliminary data.</text>
</comment>
<protein>
    <recommendedName>
        <fullName evidence="3">Nuclease</fullName>
    </recommendedName>
</protein>
<dbReference type="Pfam" id="PF07924">
    <property type="entry name" value="NuiA"/>
    <property type="match status" value="1"/>
</dbReference>
<gene>
    <name evidence="1" type="ORF">HNQ61_003593</name>
</gene>
<keyword evidence="2" id="KW-1185">Reference proteome</keyword>
<dbReference type="EMBL" id="JACHIA010000011">
    <property type="protein sequence ID" value="MBB6071933.1"/>
    <property type="molecule type" value="Genomic_DNA"/>
</dbReference>
<dbReference type="Proteomes" id="UP000582837">
    <property type="component" value="Unassembled WGS sequence"/>
</dbReference>
<evidence type="ECO:0000313" key="1">
    <source>
        <dbReference type="EMBL" id="MBB6071933.1"/>
    </source>
</evidence>
<sequence length="135" mass="14608">MTETPDVSALRTELESAAQGLPYVSEADYPFDFVSYPGTAADLAPERIGAVVGRPGEEAREVTLERFFQHHIENVDPNDPVGVAAAGRYQALRDHLRERMPDVRVFRIGAPQVECYLIGTAGGGLAGLHTTAIET</sequence>
<evidence type="ECO:0008006" key="3">
    <source>
        <dbReference type="Google" id="ProtNLM"/>
    </source>
</evidence>